<protein>
    <submittedName>
        <fullName evidence="1">Uncharacterized protein</fullName>
    </submittedName>
</protein>
<evidence type="ECO:0000313" key="1">
    <source>
        <dbReference type="EMBL" id="KEQ81154.1"/>
    </source>
</evidence>
<name>A0A074XBT1_AURPU</name>
<sequence length="297" mass="32463">MFPRFVCVSFTYHSHHPSSITVAPLLDKMLTSTLLSALATAATASAAKTYLAYAWNETAPEIHGKAVQARNGYFYLGGQAFPVCADDDFDCAAQNKTLITGPLPSKYSTNYDGFFMDITDSEVQEIVTSPNTGGLLYTMPKTELAILDYKTRETINTPFSIDLDDYSNQTVLRFNGNDFVSCPSLQLDWGNQPYTVKAASYGDIVYTEDGKGLVCTPFKMRLVETGLPAPVYYKNPCTSAQGSVSGQEGQILCPDSMIDECWDGCTDAEKADWTVKVVSGEQCQCRFNPEKATGYGA</sequence>
<keyword evidence="2" id="KW-1185">Reference proteome</keyword>
<accession>A0A074XBT1</accession>
<proteinExistence type="predicted"/>
<dbReference type="HOGENOM" id="CLU_1081774_0_0_1"/>
<dbReference type="AlphaFoldDB" id="A0A074XBT1"/>
<dbReference type="EMBL" id="KL584993">
    <property type="protein sequence ID" value="KEQ81154.1"/>
    <property type="molecule type" value="Genomic_DNA"/>
</dbReference>
<gene>
    <name evidence="1" type="ORF">M438DRAFT_97995</name>
</gene>
<reference evidence="1 2" key="1">
    <citation type="journal article" date="2014" name="BMC Genomics">
        <title>Genome sequencing of four Aureobasidium pullulans varieties: biotechnological potential, stress tolerance, and description of new species.</title>
        <authorList>
            <person name="Gostin Ar C."/>
            <person name="Ohm R.A."/>
            <person name="Kogej T."/>
            <person name="Sonjak S."/>
            <person name="Turk M."/>
            <person name="Zajc J."/>
            <person name="Zalar P."/>
            <person name="Grube M."/>
            <person name="Sun H."/>
            <person name="Han J."/>
            <person name="Sharma A."/>
            <person name="Chiniquy J."/>
            <person name="Ngan C.Y."/>
            <person name="Lipzen A."/>
            <person name="Barry K."/>
            <person name="Grigoriev I.V."/>
            <person name="Gunde-Cimerman N."/>
        </authorList>
    </citation>
    <scope>NUCLEOTIDE SEQUENCE [LARGE SCALE GENOMIC DNA]</scope>
    <source>
        <strain evidence="1 2">EXF-150</strain>
    </source>
</reference>
<evidence type="ECO:0000313" key="2">
    <source>
        <dbReference type="Proteomes" id="UP000030706"/>
    </source>
</evidence>
<dbReference type="Proteomes" id="UP000030706">
    <property type="component" value="Unassembled WGS sequence"/>
</dbReference>
<dbReference type="OrthoDB" id="3869588at2759"/>
<dbReference type="RefSeq" id="XP_029757341.1">
    <property type="nucleotide sequence ID" value="XM_029910450.1"/>
</dbReference>
<organism evidence="1 2">
    <name type="scientific">Aureobasidium pullulans EXF-150</name>
    <dbReference type="NCBI Taxonomy" id="1043002"/>
    <lineage>
        <taxon>Eukaryota</taxon>
        <taxon>Fungi</taxon>
        <taxon>Dikarya</taxon>
        <taxon>Ascomycota</taxon>
        <taxon>Pezizomycotina</taxon>
        <taxon>Dothideomycetes</taxon>
        <taxon>Dothideomycetidae</taxon>
        <taxon>Dothideales</taxon>
        <taxon>Saccotheciaceae</taxon>
        <taxon>Aureobasidium</taxon>
    </lineage>
</organism>
<dbReference type="GeneID" id="40752756"/>